<sequence length="72" mass="7559">MRDNISQFRMLLGKLGEALRAALGVSGEALQGDKRGIHGLAPVLSVSEERSTAQPSVCWSAGPVLDGLEPVD</sequence>
<protein>
    <submittedName>
        <fullName evidence="1">Uncharacterized protein</fullName>
    </submittedName>
</protein>
<evidence type="ECO:0000313" key="2">
    <source>
        <dbReference type="Proteomes" id="UP000298170"/>
    </source>
</evidence>
<keyword evidence="2" id="KW-1185">Reference proteome</keyword>
<name>A0A4R9AF73_9MICO</name>
<dbReference type="AlphaFoldDB" id="A0A4R9AF73"/>
<evidence type="ECO:0000313" key="1">
    <source>
        <dbReference type="EMBL" id="TFD59851.1"/>
    </source>
</evidence>
<dbReference type="Proteomes" id="UP000298170">
    <property type="component" value="Unassembled WGS sequence"/>
</dbReference>
<organism evidence="1 2">
    <name type="scientific">Cryobacterium suzukii</name>
    <dbReference type="NCBI Taxonomy" id="1259198"/>
    <lineage>
        <taxon>Bacteria</taxon>
        <taxon>Bacillati</taxon>
        <taxon>Actinomycetota</taxon>
        <taxon>Actinomycetes</taxon>
        <taxon>Micrococcales</taxon>
        <taxon>Microbacteriaceae</taxon>
        <taxon>Cryobacterium</taxon>
    </lineage>
</organism>
<comment type="caution">
    <text evidence="1">The sequence shown here is derived from an EMBL/GenBank/DDBJ whole genome shotgun (WGS) entry which is preliminary data.</text>
</comment>
<gene>
    <name evidence="1" type="ORF">E3T39_09185</name>
</gene>
<proteinExistence type="predicted"/>
<reference evidence="1 2" key="1">
    <citation type="submission" date="2019-03" db="EMBL/GenBank/DDBJ databases">
        <title>Genomics of glacier-inhabiting Cryobacterium strains.</title>
        <authorList>
            <person name="Liu Q."/>
            <person name="Xin Y.-H."/>
        </authorList>
    </citation>
    <scope>NUCLEOTIDE SEQUENCE [LARGE SCALE GENOMIC DNA]</scope>
    <source>
        <strain evidence="1 2">Sr39</strain>
    </source>
</reference>
<dbReference type="EMBL" id="SOHJ01000009">
    <property type="protein sequence ID" value="TFD59851.1"/>
    <property type="molecule type" value="Genomic_DNA"/>
</dbReference>
<accession>A0A4R9AF73</accession>